<organism evidence="1 2">
    <name type="scientific">Thermovibrio ammonificans (strain DSM 15698 / JCM 12110 / HB-1)</name>
    <dbReference type="NCBI Taxonomy" id="648996"/>
    <lineage>
        <taxon>Bacteria</taxon>
        <taxon>Pseudomonadati</taxon>
        <taxon>Aquificota</taxon>
        <taxon>Aquificia</taxon>
        <taxon>Desulfurobacteriales</taxon>
        <taxon>Desulfurobacteriaceae</taxon>
        <taxon>Thermovibrio</taxon>
    </lineage>
</organism>
<reference evidence="1" key="1">
    <citation type="submission" date="2011-01" db="EMBL/GenBank/DDBJ databases">
        <title>Complete sequence of chromosome of Thermovibrio ammonificans HB-1.</title>
        <authorList>
            <consortium name="US DOE Joint Genome Institute"/>
            <person name="Lucas S."/>
            <person name="Copeland A."/>
            <person name="Lapidus A."/>
            <person name="Cheng J.-F."/>
            <person name="Goodwin L."/>
            <person name="Pitluck S."/>
            <person name="Davenport K."/>
            <person name="Detter J.C."/>
            <person name="Han C."/>
            <person name="Tapia R."/>
            <person name="Land M."/>
            <person name="Hauser L."/>
            <person name="Kyrpides N."/>
            <person name="Ivanova N."/>
            <person name="Ovchinnikova G."/>
            <person name="Vetriani C."/>
            <person name="Woyke T."/>
        </authorList>
    </citation>
    <scope>NUCLEOTIDE SEQUENCE [LARGE SCALE GENOMIC DNA]</scope>
    <source>
        <strain evidence="1">HB-1</strain>
    </source>
</reference>
<dbReference type="HOGENOM" id="CLU_2371790_0_0_0"/>
<dbReference type="EMBL" id="CP002444">
    <property type="protein sequence ID" value="ADU96353.1"/>
    <property type="molecule type" value="Genomic_DNA"/>
</dbReference>
<protein>
    <submittedName>
        <fullName evidence="1">Uncharacterized protein</fullName>
    </submittedName>
</protein>
<name>E8T4U1_THEA1</name>
<keyword evidence="2" id="KW-1185">Reference proteome</keyword>
<dbReference type="KEGG" id="tam:Theam_0380"/>
<sequence>MDKAIDIDAVIERYVNGGVYPEDDEELRRVVDMLLDIGILKFGVDPEKKEVRVKVNRASYYQDYKPSLFDKFSALSLVLGLKLFHPFKSFKASQK</sequence>
<evidence type="ECO:0000313" key="1">
    <source>
        <dbReference type="EMBL" id="ADU96353.1"/>
    </source>
</evidence>
<gene>
    <name evidence="1" type="ordered locus">Theam_0380</name>
</gene>
<dbReference type="RefSeq" id="WP_013537139.1">
    <property type="nucleotide sequence ID" value="NC_014926.1"/>
</dbReference>
<evidence type="ECO:0000313" key="2">
    <source>
        <dbReference type="Proteomes" id="UP000006362"/>
    </source>
</evidence>
<dbReference type="AlphaFoldDB" id="E8T4U1"/>
<proteinExistence type="predicted"/>
<dbReference type="Proteomes" id="UP000006362">
    <property type="component" value="Chromosome"/>
</dbReference>
<accession>E8T4U1</accession>